<keyword evidence="2" id="KW-1185">Reference proteome</keyword>
<reference evidence="1" key="1">
    <citation type="submission" date="2021-02" db="EMBL/GenBank/DDBJ databases">
        <authorList>
            <person name="Dougan E. K."/>
            <person name="Rhodes N."/>
            <person name="Thang M."/>
            <person name="Chan C."/>
        </authorList>
    </citation>
    <scope>NUCLEOTIDE SEQUENCE</scope>
</reference>
<dbReference type="Gene3D" id="1.25.40.10">
    <property type="entry name" value="Tetratricopeptide repeat domain"/>
    <property type="match status" value="1"/>
</dbReference>
<dbReference type="InterPro" id="IPR011990">
    <property type="entry name" value="TPR-like_helical_dom_sf"/>
</dbReference>
<dbReference type="Proteomes" id="UP000601435">
    <property type="component" value="Unassembled WGS sequence"/>
</dbReference>
<comment type="caution">
    <text evidence="1">The sequence shown here is derived from an EMBL/GenBank/DDBJ whole genome shotgun (WGS) entry which is preliminary data.</text>
</comment>
<evidence type="ECO:0000313" key="1">
    <source>
        <dbReference type="EMBL" id="CAE7373654.1"/>
    </source>
</evidence>
<feature type="non-terminal residue" evidence="1">
    <location>
        <position position="81"/>
    </location>
</feature>
<accession>A0A812Q460</accession>
<protein>
    <submittedName>
        <fullName evidence="1">Uncharacterized protein</fullName>
    </submittedName>
</protein>
<sequence>MGYLQSAEEALAAENWRNAAELFSKAINELRENLAAGPDVDGLVEAYSGRGQALAEMGRQRGTLPRQAETLKAALADARAA</sequence>
<dbReference type="AlphaFoldDB" id="A0A812Q460"/>
<organism evidence="1 2">
    <name type="scientific">Symbiodinium necroappetens</name>
    <dbReference type="NCBI Taxonomy" id="1628268"/>
    <lineage>
        <taxon>Eukaryota</taxon>
        <taxon>Sar</taxon>
        <taxon>Alveolata</taxon>
        <taxon>Dinophyceae</taxon>
        <taxon>Suessiales</taxon>
        <taxon>Symbiodiniaceae</taxon>
        <taxon>Symbiodinium</taxon>
    </lineage>
</organism>
<evidence type="ECO:0000313" key="2">
    <source>
        <dbReference type="Proteomes" id="UP000601435"/>
    </source>
</evidence>
<gene>
    <name evidence="1" type="ORF">SNEC2469_LOCUS10062</name>
</gene>
<dbReference type="EMBL" id="CAJNJA010016061">
    <property type="protein sequence ID" value="CAE7373654.1"/>
    <property type="molecule type" value="Genomic_DNA"/>
</dbReference>
<proteinExistence type="predicted"/>
<name>A0A812Q460_9DINO</name>
<dbReference type="OrthoDB" id="425138at2759"/>